<protein>
    <submittedName>
        <fullName evidence="1">Uncharacterized protein</fullName>
    </submittedName>
</protein>
<organism evidence="1">
    <name type="scientific">Wolbachia endosymbiont of Aleurodicus floccissimus</name>
    <dbReference type="NCBI Taxonomy" id="2152762"/>
    <lineage>
        <taxon>Bacteria</taxon>
        <taxon>Pseudomonadati</taxon>
        <taxon>Pseudomonadota</taxon>
        <taxon>Alphaproteobacteria</taxon>
        <taxon>Rickettsiales</taxon>
        <taxon>Anaplasmataceae</taxon>
        <taxon>Wolbachieae</taxon>
        <taxon>Wolbachia</taxon>
    </lineage>
</organism>
<sequence length="123" mass="14105">MRLKLAYTNTIHLKHDFNIGDIETKKLCHSKIMLRFQEKAVSSQISCVTEINFGRIAIATANDKQASVYYIFKQNVKHMGNHVLFKVRVGRVATHIFVSDPNLAKIIKCLTIRVMIYIIMAII</sequence>
<reference evidence="1" key="1">
    <citation type="submission" date="2018-04" db="EMBL/GenBank/DDBJ databases">
        <authorList>
            <person name="Go L.Y."/>
            <person name="Mitchell J.A."/>
        </authorList>
    </citation>
    <scope>NUCLEOTIDE SEQUENCE</scope>
    <source>
        <strain evidence="1">WBAF</strain>
    </source>
</reference>
<dbReference type="AlphaFoldDB" id="A0A3B0J0J5"/>
<dbReference type="EMBL" id="OUNF01000153">
    <property type="protein sequence ID" value="SPP33945.1"/>
    <property type="molecule type" value="Genomic_DNA"/>
</dbReference>
<gene>
    <name evidence="1" type="ORF">WBAF_0556</name>
</gene>
<name>A0A3B0J0J5_9RICK</name>
<evidence type="ECO:0000313" key="1">
    <source>
        <dbReference type="EMBL" id="SPP33945.1"/>
    </source>
</evidence>
<accession>A0A3B0J0J5</accession>
<proteinExistence type="predicted"/>